<evidence type="ECO:0000256" key="4">
    <source>
        <dbReference type="ARBA" id="ARBA00022989"/>
    </source>
</evidence>
<evidence type="ECO:0000256" key="3">
    <source>
        <dbReference type="ARBA" id="ARBA00022692"/>
    </source>
</evidence>
<keyword evidence="3 6" id="KW-0812">Transmembrane</keyword>
<evidence type="ECO:0000256" key="2">
    <source>
        <dbReference type="ARBA" id="ARBA00022448"/>
    </source>
</evidence>
<dbReference type="InterPro" id="IPR027417">
    <property type="entry name" value="P-loop_NTPase"/>
</dbReference>
<reference evidence="9" key="1">
    <citation type="journal article" date="2022" name="Cell">
        <title>Repeat-based holocentromeres influence genome architecture and karyotype evolution.</title>
        <authorList>
            <person name="Hofstatter P.G."/>
            <person name="Thangavel G."/>
            <person name="Lux T."/>
            <person name="Neumann P."/>
            <person name="Vondrak T."/>
            <person name="Novak P."/>
            <person name="Zhang M."/>
            <person name="Costa L."/>
            <person name="Castellani M."/>
            <person name="Scott A."/>
            <person name="Toegelov H."/>
            <person name="Fuchs J."/>
            <person name="Mata-Sucre Y."/>
            <person name="Dias Y."/>
            <person name="Vanzela A.L.L."/>
            <person name="Huettel B."/>
            <person name="Almeida C.C.S."/>
            <person name="Simkova H."/>
            <person name="Souza G."/>
            <person name="Pedrosa-Harand A."/>
            <person name="Macas J."/>
            <person name="Mayer K.F.X."/>
            <person name="Houben A."/>
            <person name="Marques A."/>
        </authorList>
    </citation>
    <scope>NUCLEOTIDE SEQUENCE</scope>
    <source>
        <strain evidence="9">RhyBre1mFocal</strain>
    </source>
</reference>
<keyword evidence="10" id="KW-1185">Reference proteome</keyword>
<keyword evidence="4 6" id="KW-1133">Transmembrane helix</keyword>
<gene>
    <name evidence="9" type="ORF">LUZ63_008605</name>
</gene>
<dbReference type="Pfam" id="PF19055">
    <property type="entry name" value="ABC2_membrane_7"/>
    <property type="match status" value="1"/>
</dbReference>
<feature type="transmembrane region" description="Helical" evidence="6">
    <location>
        <begin position="249"/>
        <end position="273"/>
    </location>
</feature>
<feature type="domain" description="ABC transporter family G" evidence="8">
    <location>
        <begin position="35"/>
        <end position="105"/>
    </location>
</feature>
<dbReference type="Pfam" id="PF01061">
    <property type="entry name" value="ABC2_membrane"/>
    <property type="match status" value="1"/>
</dbReference>
<keyword evidence="2" id="KW-0813">Transport</keyword>
<feature type="transmembrane region" description="Helical" evidence="6">
    <location>
        <begin position="202"/>
        <end position="228"/>
    </location>
</feature>
<evidence type="ECO:0000256" key="6">
    <source>
        <dbReference type="SAM" id="Phobius"/>
    </source>
</evidence>
<comment type="subcellular location">
    <subcellularLocation>
        <location evidence="1">Membrane</location>
        <topology evidence="1">Multi-pass membrane protein</topology>
    </subcellularLocation>
</comment>
<evidence type="ECO:0000313" key="10">
    <source>
        <dbReference type="Proteomes" id="UP001151287"/>
    </source>
</evidence>
<dbReference type="SUPFAM" id="SSF52540">
    <property type="entry name" value="P-loop containing nucleoside triphosphate hydrolases"/>
    <property type="match status" value="1"/>
</dbReference>
<dbReference type="Proteomes" id="UP001151287">
    <property type="component" value="Unassembled WGS sequence"/>
</dbReference>
<proteinExistence type="predicted"/>
<evidence type="ECO:0000256" key="5">
    <source>
        <dbReference type="ARBA" id="ARBA00023136"/>
    </source>
</evidence>
<feature type="transmembrane region" description="Helical" evidence="6">
    <location>
        <begin position="285"/>
        <end position="302"/>
    </location>
</feature>
<evidence type="ECO:0000259" key="8">
    <source>
        <dbReference type="Pfam" id="PF19055"/>
    </source>
</evidence>
<protein>
    <recommendedName>
        <fullName evidence="11">ABC-2 type transporter domain-containing protein</fullName>
    </recommendedName>
</protein>
<feature type="transmembrane region" description="Helical" evidence="6">
    <location>
        <begin position="172"/>
        <end position="190"/>
    </location>
</feature>
<dbReference type="PANTHER" id="PTHR19241">
    <property type="entry name" value="ATP-BINDING CASSETTE TRANSPORTER"/>
    <property type="match status" value="1"/>
</dbReference>
<feature type="transmembrane region" description="Helical" evidence="6">
    <location>
        <begin position="396"/>
        <end position="418"/>
    </location>
</feature>
<dbReference type="GO" id="GO:0005886">
    <property type="term" value="C:plasma membrane"/>
    <property type="evidence" value="ECO:0007669"/>
    <property type="project" value="UniProtKB-ARBA"/>
</dbReference>
<feature type="domain" description="ABC-2 type transporter transmembrane" evidence="7">
    <location>
        <begin position="152"/>
        <end position="365"/>
    </location>
</feature>
<dbReference type="AlphaFoldDB" id="A0A9Q0HW79"/>
<name>A0A9Q0HW79_9POAL</name>
<dbReference type="InterPro" id="IPR043926">
    <property type="entry name" value="ABCG_dom"/>
</dbReference>
<dbReference type="EMBL" id="JAMQYH010000002">
    <property type="protein sequence ID" value="KAJ1700093.1"/>
    <property type="molecule type" value="Genomic_DNA"/>
</dbReference>
<dbReference type="InterPro" id="IPR013525">
    <property type="entry name" value="ABC2_TM"/>
</dbReference>
<dbReference type="OrthoDB" id="70398at2759"/>
<dbReference type="GO" id="GO:0140359">
    <property type="term" value="F:ABC-type transporter activity"/>
    <property type="evidence" value="ECO:0007669"/>
    <property type="project" value="InterPro"/>
</dbReference>
<keyword evidence="5 6" id="KW-0472">Membrane</keyword>
<evidence type="ECO:0000259" key="7">
    <source>
        <dbReference type="Pfam" id="PF01061"/>
    </source>
</evidence>
<comment type="caution">
    <text evidence="9">The sequence shown here is derived from an EMBL/GenBank/DDBJ whole genome shotgun (WGS) entry which is preliminary data.</text>
</comment>
<accession>A0A9Q0HW79</accession>
<evidence type="ECO:0000256" key="1">
    <source>
        <dbReference type="ARBA" id="ARBA00004141"/>
    </source>
</evidence>
<evidence type="ECO:0000313" key="9">
    <source>
        <dbReference type="EMBL" id="KAJ1700093.1"/>
    </source>
</evidence>
<dbReference type="Gene3D" id="3.40.50.300">
    <property type="entry name" value="P-loop containing nucleotide triphosphate hydrolases"/>
    <property type="match status" value="1"/>
</dbReference>
<evidence type="ECO:0008006" key="11">
    <source>
        <dbReference type="Google" id="ProtNLM"/>
    </source>
</evidence>
<organism evidence="9 10">
    <name type="scientific">Rhynchospora breviuscula</name>
    <dbReference type="NCBI Taxonomy" id="2022672"/>
    <lineage>
        <taxon>Eukaryota</taxon>
        <taxon>Viridiplantae</taxon>
        <taxon>Streptophyta</taxon>
        <taxon>Embryophyta</taxon>
        <taxon>Tracheophyta</taxon>
        <taxon>Spermatophyta</taxon>
        <taxon>Magnoliopsida</taxon>
        <taxon>Liliopsida</taxon>
        <taxon>Poales</taxon>
        <taxon>Cyperaceae</taxon>
        <taxon>Cyperoideae</taxon>
        <taxon>Rhynchosporeae</taxon>
        <taxon>Rhynchospora</taxon>
    </lineage>
</organism>
<sequence length="426" mass="49028">MDEPTSGLDARAAAIVMRAVKNISSTGRTVVCTIHQPSINIFEAFDELMLMRRGGKMIYARPLGHHSRRVIQYFEGISGVPKIRENCNPATWMMDVTSHSVEAKLKIDFASIYKNSHLYNENKLLAHCLSTPPSGSSDLSFPARYTHNFLGQFKACFWKQYLSYWRDPSYNLVRMLFMIATACVFSLVYWKHGNKINNQQDLFHIFGCMYLVGLFTGINTSQAVMPVVSMERAVMYRENFAGMYSPWAYSFAQVAIEIPYIFVQTALFVVIVFPSIGFTWCAAKFFWFFYVMFFSLLFYVYLGMMLTALMPTLLLAKVLGSVYHTLSNLFSGYILPPQHIPGWWIWLYRICPLGWSLNGFITSQYGDVDEAIIVFGEKKSISLFLKEYYGFHHDNLPWIGVVLVMMPILFAFLFALVLSKLNFQRR</sequence>